<accession>D3G0E6</accession>
<evidence type="ECO:0000313" key="3">
    <source>
        <dbReference type="Proteomes" id="UP000001544"/>
    </source>
</evidence>
<feature type="transmembrane region" description="Helical" evidence="1">
    <location>
        <begin position="128"/>
        <end position="147"/>
    </location>
</feature>
<feature type="transmembrane region" description="Helical" evidence="1">
    <location>
        <begin position="188"/>
        <end position="209"/>
    </location>
</feature>
<keyword evidence="1" id="KW-0472">Membrane</keyword>
<reference evidence="2 3" key="1">
    <citation type="journal article" date="2011" name="Environ. Microbiol.">
        <title>Genome of alkaliphilic Bacillus pseudofirmus OF4 reveals adaptations that support the ability to grow in an external pH range from 7.5 to 11.4.</title>
        <authorList>
            <person name="Janto B."/>
            <person name="Ahmed A."/>
            <person name="Ito M."/>
            <person name="Liu J."/>
            <person name="Hicks D.B."/>
            <person name="Pagni S."/>
            <person name="Fackelmayer O.J."/>
            <person name="Smith T.A."/>
            <person name="Earl J."/>
            <person name="Elbourne L.D."/>
            <person name="Hassan K."/>
            <person name="Paulsen I.T."/>
            <person name="Kolsto A.B."/>
            <person name="Tourasse N.J."/>
            <person name="Ehrlich G.D."/>
            <person name="Boissy R."/>
            <person name="Ivey D.M."/>
            <person name="Li G."/>
            <person name="Xue Y."/>
            <person name="Ma Y."/>
            <person name="Hu F.Z."/>
            <person name="Krulwich T.A."/>
        </authorList>
    </citation>
    <scope>NUCLEOTIDE SEQUENCE [LARGE SCALE GENOMIC DNA]</scope>
    <source>
        <strain evidence="3">ATCC BAA-2126 / JCM 17055 / OF4</strain>
    </source>
</reference>
<keyword evidence="3" id="KW-1185">Reference proteome</keyword>
<protein>
    <submittedName>
        <fullName evidence="2">Uncharacterized protein</fullName>
    </submittedName>
</protein>
<keyword evidence="1" id="KW-1133">Transmembrane helix</keyword>
<feature type="transmembrane region" description="Helical" evidence="1">
    <location>
        <begin position="48"/>
        <end position="81"/>
    </location>
</feature>
<feature type="transmembrane region" description="Helical" evidence="1">
    <location>
        <begin position="159"/>
        <end position="182"/>
    </location>
</feature>
<feature type="transmembrane region" description="Helical" evidence="1">
    <location>
        <begin position="93"/>
        <end position="113"/>
    </location>
</feature>
<keyword evidence="1" id="KW-0812">Transmembrane</keyword>
<dbReference type="KEGG" id="bpf:BpOF4_06815"/>
<organism evidence="2 3">
    <name type="scientific">Alkalihalophilus pseudofirmus (strain ATCC BAA-2126 / JCM 17055 / OF4)</name>
    <name type="common">Bacillus pseudofirmus</name>
    <dbReference type="NCBI Taxonomy" id="398511"/>
    <lineage>
        <taxon>Bacteria</taxon>
        <taxon>Bacillati</taxon>
        <taxon>Bacillota</taxon>
        <taxon>Bacilli</taxon>
        <taxon>Bacillales</taxon>
        <taxon>Bacillaceae</taxon>
        <taxon>Alkalihalophilus</taxon>
    </lineage>
</organism>
<dbReference type="RefSeq" id="WP_012960694.1">
    <property type="nucleotide sequence ID" value="NC_013791.2"/>
</dbReference>
<evidence type="ECO:0000313" key="2">
    <source>
        <dbReference type="EMBL" id="ADC49421.1"/>
    </source>
</evidence>
<proteinExistence type="predicted"/>
<dbReference type="HOGENOM" id="CLU_1238170_0_0_9"/>
<gene>
    <name evidence="2" type="ordered locus">BpOF4_06815</name>
</gene>
<feature type="transmembrane region" description="Helical" evidence="1">
    <location>
        <begin position="7"/>
        <end position="28"/>
    </location>
</feature>
<dbReference type="Proteomes" id="UP000001544">
    <property type="component" value="Chromosome"/>
</dbReference>
<evidence type="ECO:0000256" key="1">
    <source>
        <dbReference type="SAM" id="Phobius"/>
    </source>
</evidence>
<name>D3G0E6_ALKPO</name>
<dbReference type="EMBL" id="CP001878">
    <property type="protein sequence ID" value="ADC49421.1"/>
    <property type="molecule type" value="Genomic_DNA"/>
</dbReference>
<sequence length="223" mass="24896">MKLFNAFVLCVLTFFAFLYASFTIIDYGSLLAQHISLFEPLADFFSKALFVLGFLMFPLLLIPVFPLIGLFILFLCSVVIAAYSKDWSRLGGLLFGALIGIFVLKLVDIVLMIGRHSLEVAYFLPQVYSPYIGIIPLLFMIAGLIWFKHIMKWIHLGGITLGATISFFAGLFTLMVFGGHWFEFLQPGAVHFLLLLVLVAAGMTLGNWLGLKKEAQTKEDPSN</sequence>
<dbReference type="AlphaFoldDB" id="D3G0E6"/>